<protein>
    <submittedName>
        <fullName evidence="1">Uncharacterized protein</fullName>
    </submittedName>
</protein>
<sequence>MGFRADNAPEEDEPELVGLRISAGLLAGVGCIFAIYPLGFTVLLIVLAVQVLTGRASIFRPQSWLLMLVGTCVSAAITYLTFCAASALRKRQQWAAYLAMLFGVMFLLLSGGFVYDLYHPERAGPDEGFAILFIPFWFLIGLWWCVYLNLPHVRRQLRRP</sequence>
<evidence type="ECO:0000313" key="2">
    <source>
        <dbReference type="Proteomes" id="UP000569005"/>
    </source>
</evidence>
<gene>
    <name evidence="1" type="ORF">HDF13_002405</name>
</gene>
<accession>A0ACC5NZU8</accession>
<name>A0ACC5NZU8_9BACT</name>
<organism evidence="1 2">
    <name type="scientific">Tunturiibacter gelidiferens</name>
    <dbReference type="NCBI Taxonomy" id="3069689"/>
    <lineage>
        <taxon>Bacteria</taxon>
        <taxon>Pseudomonadati</taxon>
        <taxon>Acidobacteriota</taxon>
        <taxon>Terriglobia</taxon>
        <taxon>Terriglobales</taxon>
        <taxon>Acidobacteriaceae</taxon>
        <taxon>Tunturiibacter</taxon>
    </lineage>
</organism>
<reference evidence="1" key="1">
    <citation type="submission" date="2020-08" db="EMBL/GenBank/DDBJ databases">
        <title>Genomic Encyclopedia of Type Strains, Phase IV (KMG-V): Genome sequencing to study the core and pangenomes of soil and plant-associated prokaryotes.</title>
        <authorList>
            <person name="Whitman W."/>
        </authorList>
    </citation>
    <scope>NUCLEOTIDE SEQUENCE</scope>
    <source>
        <strain evidence="1">M8UP15</strain>
    </source>
</reference>
<comment type="caution">
    <text evidence="1">The sequence shown here is derived from an EMBL/GenBank/DDBJ whole genome shotgun (WGS) entry which is preliminary data.</text>
</comment>
<dbReference type="EMBL" id="JACHEA010000001">
    <property type="protein sequence ID" value="MBB5340072.1"/>
    <property type="molecule type" value="Genomic_DNA"/>
</dbReference>
<evidence type="ECO:0000313" key="1">
    <source>
        <dbReference type="EMBL" id="MBB5340072.1"/>
    </source>
</evidence>
<proteinExistence type="predicted"/>
<dbReference type="Proteomes" id="UP000569005">
    <property type="component" value="Unassembled WGS sequence"/>
</dbReference>
<keyword evidence="2" id="KW-1185">Reference proteome</keyword>